<evidence type="ECO:0000313" key="2">
    <source>
        <dbReference type="EMBL" id="BBZ09023.1"/>
    </source>
</evidence>
<name>A0A7I7VXZ4_9MYCO</name>
<evidence type="ECO:0000313" key="3">
    <source>
        <dbReference type="Proteomes" id="UP000467201"/>
    </source>
</evidence>
<dbReference type="Pfam" id="PF05305">
    <property type="entry name" value="DUF732"/>
    <property type="match status" value="1"/>
</dbReference>
<proteinExistence type="predicted"/>
<dbReference type="Proteomes" id="UP000467201">
    <property type="component" value="Chromosome"/>
</dbReference>
<feature type="domain" description="DUF732" evidence="1">
    <location>
        <begin position="3"/>
        <end position="42"/>
    </location>
</feature>
<gene>
    <name evidence="2" type="ORF">MDOR_31920</name>
</gene>
<protein>
    <recommendedName>
        <fullName evidence="1">DUF732 domain-containing protein</fullName>
    </recommendedName>
</protein>
<reference evidence="2 3" key="1">
    <citation type="journal article" date="2019" name="Emerg. Microbes Infect.">
        <title>Comprehensive subspecies identification of 175 nontuberculous mycobacteria species based on 7547 genomic profiles.</title>
        <authorList>
            <person name="Matsumoto Y."/>
            <person name="Kinjo T."/>
            <person name="Motooka D."/>
            <person name="Nabeya D."/>
            <person name="Jung N."/>
            <person name="Uechi K."/>
            <person name="Horii T."/>
            <person name="Iida T."/>
            <person name="Fujita J."/>
            <person name="Nakamura S."/>
        </authorList>
    </citation>
    <scope>NUCLEOTIDE SEQUENCE [LARGE SCALE GENOMIC DNA]</scope>
    <source>
        <strain evidence="2 3">JCM 12405</strain>
    </source>
</reference>
<accession>A0A7I7VXZ4</accession>
<dbReference type="EMBL" id="AP022605">
    <property type="protein sequence ID" value="BBZ09023.1"/>
    <property type="molecule type" value="Genomic_DNA"/>
</dbReference>
<evidence type="ECO:0000259" key="1">
    <source>
        <dbReference type="Pfam" id="PF05305"/>
    </source>
</evidence>
<organism evidence="2 3">
    <name type="scientific">Mycolicibacterium doricum</name>
    <dbReference type="NCBI Taxonomy" id="126673"/>
    <lineage>
        <taxon>Bacteria</taxon>
        <taxon>Bacillati</taxon>
        <taxon>Actinomycetota</taxon>
        <taxon>Actinomycetes</taxon>
        <taxon>Mycobacteriales</taxon>
        <taxon>Mycobacteriaceae</taxon>
        <taxon>Mycolicibacterium</taxon>
    </lineage>
</organism>
<dbReference type="KEGG" id="mdr:MDOR_31920"/>
<sequence>MHRLEQRRHFADEVADLVGVTDWTDYQAGVFIGAVTGAFCPQFENKIG</sequence>
<dbReference type="AlphaFoldDB" id="A0A7I7VXZ4"/>
<dbReference type="InterPro" id="IPR007969">
    <property type="entry name" value="DUF732"/>
</dbReference>